<dbReference type="Proteomes" id="UP000003416">
    <property type="component" value="Unassembled WGS sequence"/>
</dbReference>
<protein>
    <submittedName>
        <fullName evidence="2">Uncharacterized protein</fullName>
    </submittedName>
</protein>
<evidence type="ECO:0000313" key="3">
    <source>
        <dbReference type="Proteomes" id="UP000003416"/>
    </source>
</evidence>
<comment type="caution">
    <text evidence="2">The sequence shown here is derived from an EMBL/GenBank/DDBJ whole genome shotgun (WGS) entry which is preliminary data.</text>
</comment>
<proteinExistence type="predicted"/>
<name>F3PYR6_9BACE</name>
<evidence type="ECO:0000256" key="1">
    <source>
        <dbReference type="SAM" id="Phobius"/>
    </source>
</evidence>
<keyword evidence="1" id="KW-1133">Transmembrane helix</keyword>
<gene>
    <name evidence="2" type="ORF">HMPREF9446_03972</name>
</gene>
<evidence type="ECO:0000313" key="2">
    <source>
        <dbReference type="EMBL" id="EGF49336.1"/>
    </source>
</evidence>
<keyword evidence="1" id="KW-0812">Transmembrane</keyword>
<dbReference type="EMBL" id="AFBN01000115">
    <property type="protein sequence ID" value="EGF49336.1"/>
    <property type="molecule type" value="Genomic_DNA"/>
</dbReference>
<organism evidence="2 3">
    <name type="scientific">Bacteroides fluxus YIT 12057</name>
    <dbReference type="NCBI Taxonomy" id="763034"/>
    <lineage>
        <taxon>Bacteria</taxon>
        <taxon>Pseudomonadati</taxon>
        <taxon>Bacteroidota</taxon>
        <taxon>Bacteroidia</taxon>
        <taxon>Bacteroidales</taxon>
        <taxon>Bacteroidaceae</taxon>
        <taxon>Bacteroides</taxon>
    </lineage>
</organism>
<dbReference type="HOGENOM" id="CLU_3149433_0_0_10"/>
<accession>F3PYR6</accession>
<keyword evidence="1" id="KW-0472">Membrane</keyword>
<feature type="transmembrane region" description="Helical" evidence="1">
    <location>
        <begin position="20"/>
        <end position="41"/>
    </location>
</feature>
<sequence length="48" mass="5410">MLWMLRLMKRKRNRLFYKTINSISHGISIAMGVIVGTLLFINGAGISS</sequence>
<reference evidence="2 3" key="1">
    <citation type="submission" date="2011-02" db="EMBL/GenBank/DDBJ databases">
        <authorList>
            <person name="Weinstock G."/>
            <person name="Sodergren E."/>
            <person name="Clifton S."/>
            <person name="Fulton L."/>
            <person name="Fulton B."/>
            <person name="Courtney L."/>
            <person name="Fronick C."/>
            <person name="Harrison M."/>
            <person name="Strong C."/>
            <person name="Farmer C."/>
            <person name="Delahaunty K."/>
            <person name="Markovic C."/>
            <person name="Hall O."/>
            <person name="Minx P."/>
            <person name="Tomlinson C."/>
            <person name="Mitreva M."/>
            <person name="Hou S."/>
            <person name="Chen J."/>
            <person name="Wollam A."/>
            <person name="Pepin K.H."/>
            <person name="Johnson M."/>
            <person name="Bhonagiri V."/>
            <person name="Zhang X."/>
            <person name="Suruliraj S."/>
            <person name="Warren W."/>
            <person name="Chinwalla A."/>
            <person name="Mardis E.R."/>
            <person name="Wilson R.K."/>
        </authorList>
    </citation>
    <scope>NUCLEOTIDE SEQUENCE [LARGE SCALE GENOMIC DNA]</scope>
    <source>
        <strain evidence="2 3">YIT 12057</strain>
    </source>
</reference>
<keyword evidence="3" id="KW-1185">Reference proteome</keyword>
<dbReference type="AlphaFoldDB" id="F3PYR6"/>